<gene>
    <name evidence="4" type="ORF">JWYL7_1320</name>
    <name evidence="5" type="ORF">SAMN05661008_00202</name>
</gene>
<name>A0A150FSU9_CLOPD</name>
<dbReference type="Proteomes" id="UP000092605">
    <property type="component" value="Unassembled WGS sequence"/>
</dbReference>
<dbReference type="PROSITE" id="PS50112">
    <property type="entry name" value="PAS"/>
    <property type="match status" value="1"/>
</dbReference>
<dbReference type="Proteomes" id="UP000323392">
    <property type="component" value="Unassembled WGS sequence"/>
</dbReference>
<dbReference type="Gene3D" id="3.30.70.270">
    <property type="match status" value="1"/>
</dbReference>
<dbReference type="InterPro" id="IPR000014">
    <property type="entry name" value="PAS"/>
</dbReference>
<dbReference type="SUPFAM" id="SSF55785">
    <property type="entry name" value="PYP-like sensor domain (PAS domain)"/>
    <property type="match status" value="1"/>
</dbReference>
<protein>
    <submittedName>
        <fullName evidence="4">Diguanylate cyclase with PAS/PAC sensor</fullName>
    </submittedName>
    <submittedName>
        <fullName evidence="5">PAS domain S-box-containing protein/diguanylate cyclase (GGDEF) domain-containing protein</fullName>
    </submittedName>
</protein>
<feature type="domain" description="PAS" evidence="2">
    <location>
        <begin position="377"/>
        <end position="442"/>
    </location>
</feature>
<dbReference type="SUPFAM" id="SSF55073">
    <property type="entry name" value="Nucleotide cyclase"/>
    <property type="match status" value="1"/>
</dbReference>
<dbReference type="InterPro" id="IPR000160">
    <property type="entry name" value="GGDEF_dom"/>
</dbReference>
<dbReference type="Pfam" id="PF00990">
    <property type="entry name" value="GGDEF"/>
    <property type="match status" value="1"/>
</dbReference>
<keyword evidence="1" id="KW-1133">Transmembrane helix</keyword>
<evidence type="ECO:0000259" key="3">
    <source>
        <dbReference type="PROSITE" id="PS50887"/>
    </source>
</evidence>
<reference evidence="5 7" key="2">
    <citation type="submission" date="2016-11" db="EMBL/GenBank/DDBJ databases">
        <authorList>
            <person name="Varghese N."/>
            <person name="Submissions S."/>
        </authorList>
    </citation>
    <scope>NUCLEOTIDE SEQUENCE [LARGE SCALE GENOMIC DNA]</scope>
    <source>
        <strain evidence="5 7">DSM 7308</strain>
    </source>
</reference>
<dbReference type="PANTHER" id="PTHR46663:SF3">
    <property type="entry name" value="SLL0267 PROTEIN"/>
    <property type="match status" value="1"/>
</dbReference>
<dbReference type="NCBIfam" id="TIGR00254">
    <property type="entry name" value="GGDEF"/>
    <property type="match status" value="1"/>
</dbReference>
<dbReference type="CDD" id="cd00130">
    <property type="entry name" value="PAS"/>
    <property type="match status" value="1"/>
</dbReference>
<proteinExistence type="predicted"/>
<dbReference type="SMART" id="SM00091">
    <property type="entry name" value="PAS"/>
    <property type="match status" value="1"/>
</dbReference>
<dbReference type="NCBIfam" id="TIGR00229">
    <property type="entry name" value="sensory_box"/>
    <property type="match status" value="1"/>
</dbReference>
<dbReference type="InterPro" id="IPR043128">
    <property type="entry name" value="Rev_trsase/Diguanyl_cyclase"/>
</dbReference>
<evidence type="ECO:0000259" key="2">
    <source>
        <dbReference type="PROSITE" id="PS50112"/>
    </source>
</evidence>
<evidence type="ECO:0000313" key="6">
    <source>
        <dbReference type="Proteomes" id="UP000092605"/>
    </source>
</evidence>
<comment type="caution">
    <text evidence="4">The sequence shown here is derived from an EMBL/GenBank/DDBJ whole genome shotgun (WGS) entry which is preliminary data.</text>
</comment>
<dbReference type="FunFam" id="3.30.70.270:FF:000001">
    <property type="entry name" value="Diguanylate cyclase domain protein"/>
    <property type="match status" value="1"/>
</dbReference>
<dbReference type="Gene3D" id="3.30.450.20">
    <property type="entry name" value="PAS domain"/>
    <property type="match status" value="1"/>
</dbReference>
<feature type="domain" description="GGDEF" evidence="3">
    <location>
        <begin position="526"/>
        <end position="659"/>
    </location>
</feature>
<reference evidence="4 6" key="1">
    <citation type="submission" date="2016-02" db="EMBL/GenBank/DDBJ databases">
        <title>Draft genome sequence for Clostridium paradoxum JW-YL-7.</title>
        <authorList>
            <person name="Utturkar S.M."/>
            <person name="Lancaster A."/>
            <person name="Poole F.L."/>
            <person name="Adams M.W."/>
            <person name="Brown S.D."/>
        </authorList>
    </citation>
    <scope>NUCLEOTIDE SEQUENCE [LARGE SCALE GENOMIC DNA]</scope>
    <source>
        <strain evidence="4 6">JW-YL-7</strain>
    </source>
</reference>
<dbReference type="PROSITE" id="PS50887">
    <property type="entry name" value="GGDEF"/>
    <property type="match status" value="1"/>
</dbReference>
<dbReference type="Pfam" id="PF13426">
    <property type="entry name" value="PAS_9"/>
    <property type="match status" value="1"/>
</dbReference>
<dbReference type="CDD" id="cd01949">
    <property type="entry name" value="GGDEF"/>
    <property type="match status" value="1"/>
</dbReference>
<dbReference type="EMBL" id="LSFY01000001">
    <property type="protein sequence ID" value="KXZ40245.1"/>
    <property type="molecule type" value="Genomic_DNA"/>
</dbReference>
<dbReference type="RefSeq" id="WP_066070777.1">
    <property type="nucleotide sequence ID" value="NZ_FRBG01000001.1"/>
</dbReference>
<dbReference type="SMART" id="SM00267">
    <property type="entry name" value="GGDEF"/>
    <property type="match status" value="1"/>
</dbReference>
<feature type="transmembrane region" description="Helical" evidence="1">
    <location>
        <begin position="266"/>
        <end position="293"/>
    </location>
</feature>
<dbReference type="Pfam" id="PF05228">
    <property type="entry name" value="CHASE4"/>
    <property type="match status" value="1"/>
</dbReference>
<dbReference type="EMBL" id="FRBG01000001">
    <property type="protein sequence ID" value="SHK41238.1"/>
    <property type="molecule type" value="Genomic_DNA"/>
</dbReference>
<dbReference type="STRING" id="1121328.JWYL7_1320"/>
<evidence type="ECO:0000313" key="5">
    <source>
        <dbReference type="EMBL" id="SHK41238.1"/>
    </source>
</evidence>
<evidence type="ECO:0000313" key="7">
    <source>
        <dbReference type="Proteomes" id="UP000323392"/>
    </source>
</evidence>
<sequence length="661" mass="76671">MSIRTKGLIGIFIVVMFNFIIVHLTQIVIINPKFEQHSRDVAVKVMKKNIDLLETETENLIDLTQDYAMWNDTYDYVDGKKENYIYDTYHETSLNNLNLSLVTIIDKKGKILFAKFKNDENIWLDIEENSVVDFIKKEKINENFHGFFNIDEEIFLLVGQQIFRTDGSGDANGFVIFGKRLSDFKIFDENNLTFISLDSLKENEFKDITSLFYLDKISYKDNIFVINEESKNYMGVYMIIKDIKEETIGFSKLTSAREVENFVKRVYSIVMLIFALLGVVAIASLNMGFNILVARPIKKLKENIYIFKKQMKNIKNFELYDRDDEISDLAKSIDEFKEEIILRHNELLQINKDLEIKIKERTLELEEKNRELLLSDKIISQTLEAIIVLDDNKNIVKINKALENITGYSNHELLGNNINVLNIISQDNKNIDEILDDTLSYGCWKGEVYGVNKYKIKIPFITSIISLTNKEQVYFIIILTDITEIKNAQEKLKKMAYYDSLTSLPNRVLFYKNLNNSIKRAQKHNTKFALLFLDIDRFKIVNDTLGHEMGDKLLVEVSKRFKENIKIEDAVYRLGGDEFTIILDDINDESSVKDIAINLIMDISLPFYIDNNEVRVGLSIGIAIYPTDDTTIEGLIRKADAALYEVKETKKGTFKFFSNDI</sequence>
<accession>A0A150FSU9</accession>
<dbReference type="InterPro" id="IPR052163">
    <property type="entry name" value="DGC-Regulatory_Protein"/>
</dbReference>
<dbReference type="InterPro" id="IPR035965">
    <property type="entry name" value="PAS-like_dom_sf"/>
</dbReference>
<keyword evidence="1" id="KW-0812">Transmembrane</keyword>
<dbReference type="PATRIC" id="fig|1121328.3.peg.1328"/>
<keyword evidence="7" id="KW-1185">Reference proteome</keyword>
<keyword evidence="1" id="KW-0472">Membrane</keyword>
<feature type="transmembrane region" description="Helical" evidence="1">
    <location>
        <begin position="7"/>
        <end position="29"/>
    </location>
</feature>
<evidence type="ECO:0000313" key="4">
    <source>
        <dbReference type="EMBL" id="KXZ40245.1"/>
    </source>
</evidence>
<dbReference type="InterPro" id="IPR029787">
    <property type="entry name" value="Nucleotide_cyclase"/>
</dbReference>
<dbReference type="PANTHER" id="PTHR46663">
    <property type="entry name" value="DIGUANYLATE CYCLASE DGCT-RELATED"/>
    <property type="match status" value="1"/>
</dbReference>
<dbReference type="InterPro" id="IPR007892">
    <property type="entry name" value="CHASE4"/>
</dbReference>
<evidence type="ECO:0000256" key="1">
    <source>
        <dbReference type="SAM" id="Phobius"/>
    </source>
</evidence>
<organism evidence="4 6">
    <name type="scientific">Alkalithermobacter thermoalcaliphilus JW-YL-7 = DSM 7308</name>
    <dbReference type="NCBI Taxonomy" id="1121328"/>
    <lineage>
        <taxon>Bacteria</taxon>
        <taxon>Bacillati</taxon>
        <taxon>Bacillota</taxon>
        <taxon>Clostridia</taxon>
        <taxon>Peptostreptococcales</taxon>
        <taxon>Tepidibacteraceae</taxon>
        <taxon>Alkalithermobacter</taxon>
    </lineage>
</organism>
<dbReference type="AlphaFoldDB" id="A0A150FSU9"/>